<dbReference type="InterPro" id="IPR009017">
    <property type="entry name" value="GFP"/>
</dbReference>
<gene>
    <name evidence="7" type="ORF">ACAOBT_LOCUS28348</name>
</gene>
<dbReference type="Proteomes" id="UP001152888">
    <property type="component" value="Unassembled WGS sequence"/>
</dbReference>
<feature type="coiled-coil region" evidence="5">
    <location>
        <begin position="213"/>
        <end position="240"/>
    </location>
</feature>
<keyword evidence="8" id="KW-1185">Reference proteome</keyword>
<dbReference type="AlphaFoldDB" id="A0A9P0Q004"/>
<sequence length="334" mass="38521">MEESLGAQYAMQIAVHTLRDRCKSLQQRIAQLEDENVELRVRCDRQEVNESSLSELDTLKEQITHLTEHRDQLQEKIRMVTSENQDLWSKLGKLINVNKNLGEQLKKINDTVTQHTTPQHTALIRSKTFTQDHPQTKVLQKNLEMNEKISLELENVSLKLMDSFSKQKMELEEICSEIDKMRESGEDVISENCGFYFDEEIEDDMVEEFKYLVDDLAALKEQALEQRKVLEENLRHIESIKDSNACQACDNRQNSLLDKSTSTADIPKNIVDKATETQNFTVDESAKTTKSSPADFDQVCPICAKLFGKNVEFSIFQQHVEDHFTPDVTSYEIL</sequence>
<dbReference type="GO" id="GO:0008270">
    <property type="term" value="F:zinc ion binding"/>
    <property type="evidence" value="ECO:0007669"/>
    <property type="project" value="UniProtKB-KW"/>
</dbReference>
<proteinExistence type="predicted"/>
<name>A0A9P0Q004_ACAOB</name>
<evidence type="ECO:0000256" key="1">
    <source>
        <dbReference type="ARBA" id="ARBA00022723"/>
    </source>
</evidence>
<reference evidence="7" key="1">
    <citation type="submission" date="2022-03" db="EMBL/GenBank/DDBJ databases">
        <authorList>
            <person name="Sayadi A."/>
        </authorList>
    </citation>
    <scope>NUCLEOTIDE SEQUENCE</scope>
</reference>
<keyword evidence="1" id="KW-0479">Metal-binding</keyword>
<dbReference type="EMBL" id="CAKOFQ010007623">
    <property type="protein sequence ID" value="CAH2005104.1"/>
    <property type="molecule type" value="Genomic_DNA"/>
</dbReference>
<protein>
    <recommendedName>
        <fullName evidence="6">UBZ1-type domain-containing protein</fullName>
    </recommendedName>
</protein>
<evidence type="ECO:0000259" key="6">
    <source>
        <dbReference type="Pfam" id="PF18112"/>
    </source>
</evidence>
<dbReference type="InterPro" id="IPR041641">
    <property type="entry name" value="CALCOCO1/2_Zn_UBZ1"/>
</dbReference>
<evidence type="ECO:0000313" key="8">
    <source>
        <dbReference type="Proteomes" id="UP001152888"/>
    </source>
</evidence>
<dbReference type="Pfam" id="PF18112">
    <property type="entry name" value="Zn-C2H2_12"/>
    <property type="match status" value="1"/>
</dbReference>
<evidence type="ECO:0000313" key="7">
    <source>
        <dbReference type="EMBL" id="CAH2005104.1"/>
    </source>
</evidence>
<evidence type="ECO:0000256" key="2">
    <source>
        <dbReference type="ARBA" id="ARBA00022771"/>
    </source>
</evidence>
<organism evidence="7 8">
    <name type="scientific">Acanthoscelides obtectus</name>
    <name type="common">Bean weevil</name>
    <name type="synonym">Bruchus obtectus</name>
    <dbReference type="NCBI Taxonomy" id="200917"/>
    <lineage>
        <taxon>Eukaryota</taxon>
        <taxon>Metazoa</taxon>
        <taxon>Ecdysozoa</taxon>
        <taxon>Arthropoda</taxon>
        <taxon>Hexapoda</taxon>
        <taxon>Insecta</taxon>
        <taxon>Pterygota</taxon>
        <taxon>Neoptera</taxon>
        <taxon>Endopterygota</taxon>
        <taxon>Coleoptera</taxon>
        <taxon>Polyphaga</taxon>
        <taxon>Cucujiformia</taxon>
        <taxon>Chrysomeloidea</taxon>
        <taxon>Chrysomelidae</taxon>
        <taxon>Bruchinae</taxon>
        <taxon>Bruchini</taxon>
        <taxon>Acanthoscelides</taxon>
    </lineage>
</organism>
<keyword evidence="2" id="KW-0863">Zinc-finger</keyword>
<evidence type="ECO:0000256" key="4">
    <source>
        <dbReference type="ARBA" id="ARBA00023054"/>
    </source>
</evidence>
<feature type="domain" description="UBZ1-type" evidence="6">
    <location>
        <begin position="299"/>
        <end position="324"/>
    </location>
</feature>
<dbReference type="CDD" id="cd21965">
    <property type="entry name" value="Zn-C2H2_CALCOCO1_TAX1BP1_like"/>
    <property type="match status" value="1"/>
</dbReference>
<keyword evidence="4 5" id="KW-0175">Coiled coil</keyword>
<feature type="coiled-coil region" evidence="5">
    <location>
        <begin position="15"/>
        <end position="83"/>
    </location>
</feature>
<evidence type="ECO:0000256" key="3">
    <source>
        <dbReference type="ARBA" id="ARBA00022833"/>
    </source>
</evidence>
<evidence type="ECO:0000256" key="5">
    <source>
        <dbReference type="SAM" id="Coils"/>
    </source>
</evidence>
<comment type="caution">
    <text evidence="7">The sequence shown here is derived from an EMBL/GenBank/DDBJ whole genome shotgun (WGS) entry which is preliminary data.</text>
</comment>
<dbReference type="OrthoDB" id="6105729at2759"/>
<accession>A0A9P0Q004</accession>
<keyword evidence="3" id="KW-0862">Zinc</keyword>
<dbReference type="Gene3D" id="2.40.155.10">
    <property type="entry name" value="Green fluorescent protein"/>
    <property type="match status" value="1"/>
</dbReference>